<dbReference type="Proteomes" id="UP000030475">
    <property type="component" value="Unassembled WGS sequence"/>
</dbReference>
<protein>
    <submittedName>
        <fullName evidence="1">Uncharacterized protein</fullName>
    </submittedName>
</protein>
<dbReference type="EMBL" id="JQIM01000007">
    <property type="protein sequence ID" value="KGX17201.1"/>
    <property type="molecule type" value="Genomic_DNA"/>
</dbReference>
<proteinExistence type="predicted"/>
<evidence type="ECO:0000313" key="1">
    <source>
        <dbReference type="EMBL" id="KGX17201.1"/>
    </source>
</evidence>
<accession>A0AA40MHA7</accession>
<name>A0AA40MHA7_BURPE</name>
<gene>
    <name evidence="1" type="ORF">Y036_6167</name>
</gene>
<dbReference type="AlphaFoldDB" id="A0AA40MHA7"/>
<reference evidence="1 2" key="1">
    <citation type="submission" date="2014-08" db="EMBL/GenBank/DDBJ databases">
        <authorList>
            <person name="Bunnell A."/>
            <person name="Chain P.S."/>
            <person name="Chertkov O."/>
            <person name="Currie B.J."/>
            <person name="Daligault H.E."/>
            <person name="Davenport K.W."/>
            <person name="Davis C."/>
            <person name="Gleasner C.D."/>
            <person name="Johnson S.L."/>
            <person name="Kaestli M."/>
            <person name="Koren S."/>
            <person name="Kunde Y.A."/>
            <person name="Mayo M."/>
            <person name="McMurry K.K."/>
            <person name="Price E.P."/>
            <person name="Reitenga K.G."/>
            <person name="Robison R."/>
            <person name="Rosovitz M.J."/>
            <person name="Sarovich D.S."/>
            <person name="Teshima H."/>
        </authorList>
    </citation>
    <scope>NUCLEOTIDE SEQUENCE [LARGE SCALE GENOMIC DNA]</scope>
    <source>
        <strain evidence="1 2">MSHR44</strain>
    </source>
</reference>
<sequence>MKGVPSHMLDAEALSGWSGCASPCGDDPRLWVTKGTRSGDGESQDFSLAEVVDAGLRAKIVGLDGGDFDRVIGDCVTDILEQLRDLL</sequence>
<evidence type="ECO:0000313" key="2">
    <source>
        <dbReference type="Proteomes" id="UP000030475"/>
    </source>
</evidence>
<comment type="caution">
    <text evidence="1">The sequence shown here is derived from an EMBL/GenBank/DDBJ whole genome shotgun (WGS) entry which is preliminary data.</text>
</comment>
<organism evidence="1 2">
    <name type="scientific">Burkholderia pseudomallei</name>
    <name type="common">Pseudomonas pseudomallei</name>
    <dbReference type="NCBI Taxonomy" id="28450"/>
    <lineage>
        <taxon>Bacteria</taxon>
        <taxon>Pseudomonadati</taxon>
        <taxon>Pseudomonadota</taxon>
        <taxon>Betaproteobacteria</taxon>
        <taxon>Burkholderiales</taxon>
        <taxon>Burkholderiaceae</taxon>
        <taxon>Burkholderia</taxon>
        <taxon>pseudomallei group</taxon>
    </lineage>
</organism>